<dbReference type="AlphaFoldDB" id="A0A453EQV1"/>
<evidence type="ECO:0000313" key="3">
    <source>
        <dbReference type="Proteomes" id="UP000015105"/>
    </source>
</evidence>
<proteinExistence type="predicted"/>
<evidence type="ECO:0000313" key="2">
    <source>
        <dbReference type="EnsemblPlants" id="AET3Gv20426200.4"/>
    </source>
</evidence>
<name>A0A453EQV1_AEGTS</name>
<reference evidence="3" key="1">
    <citation type="journal article" date="2014" name="Science">
        <title>Ancient hybridizations among the ancestral genomes of bread wheat.</title>
        <authorList>
            <consortium name="International Wheat Genome Sequencing Consortium,"/>
            <person name="Marcussen T."/>
            <person name="Sandve S.R."/>
            <person name="Heier L."/>
            <person name="Spannagl M."/>
            <person name="Pfeifer M."/>
            <person name="Jakobsen K.S."/>
            <person name="Wulff B.B."/>
            <person name="Steuernagel B."/>
            <person name="Mayer K.F."/>
            <person name="Olsen O.A."/>
        </authorList>
    </citation>
    <scope>NUCLEOTIDE SEQUENCE [LARGE SCALE GENOMIC DNA]</scope>
    <source>
        <strain evidence="3">cv. AL8/78</strain>
    </source>
</reference>
<organism evidence="2 3">
    <name type="scientific">Aegilops tauschii subsp. strangulata</name>
    <name type="common">Goatgrass</name>
    <dbReference type="NCBI Taxonomy" id="200361"/>
    <lineage>
        <taxon>Eukaryota</taxon>
        <taxon>Viridiplantae</taxon>
        <taxon>Streptophyta</taxon>
        <taxon>Embryophyta</taxon>
        <taxon>Tracheophyta</taxon>
        <taxon>Spermatophyta</taxon>
        <taxon>Magnoliopsida</taxon>
        <taxon>Liliopsida</taxon>
        <taxon>Poales</taxon>
        <taxon>Poaceae</taxon>
        <taxon>BOP clade</taxon>
        <taxon>Pooideae</taxon>
        <taxon>Triticodae</taxon>
        <taxon>Triticeae</taxon>
        <taxon>Triticinae</taxon>
        <taxon>Aegilops</taxon>
    </lineage>
</organism>
<protein>
    <submittedName>
        <fullName evidence="2">Uncharacterized protein</fullName>
    </submittedName>
</protein>
<feature type="region of interest" description="Disordered" evidence="1">
    <location>
        <begin position="1"/>
        <end position="20"/>
    </location>
</feature>
<feature type="compositionally biased region" description="Polar residues" evidence="1">
    <location>
        <begin position="10"/>
        <end position="20"/>
    </location>
</feature>
<dbReference type="Proteomes" id="UP000015105">
    <property type="component" value="Chromosome 3D"/>
</dbReference>
<reference evidence="2" key="5">
    <citation type="journal article" date="2021" name="G3 (Bethesda)">
        <title>Aegilops tauschii genome assembly Aet v5.0 features greater sequence contiguity and improved annotation.</title>
        <authorList>
            <person name="Wang L."/>
            <person name="Zhu T."/>
            <person name="Rodriguez J.C."/>
            <person name="Deal K.R."/>
            <person name="Dubcovsky J."/>
            <person name="McGuire P.E."/>
            <person name="Lux T."/>
            <person name="Spannagl M."/>
            <person name="Mayer K.F.X."/>
            <person name="Baldrich P."/>
            <person name="Meyers B.C."/>
            <person name="Huo N."/>
            <person name="Gu Y.Q."/>
            <person name="Zhou H."/>
            <person name="Devos K.M."/>
            <person name="Bennetzen J.L."/>
            <person name="Unver T."/>
            <person name="Budak H."/>
            <person name="Gulick P.J."/>
            <person name="Galiba G."/>
            <person name="Kalapos B."/>
            <person name="Nelson D.R."/>
            <person name="Li P."/>
            <person name="You F.M."/>
            <person name="Luo M.C."/>
            <person name="Dvorak J."/>
        </authorList>
    </citation>
    <scope>NUCLEOTIDE SEQUENCE [LARGE SCALE GENOMIC DNA]</scope>
    <source>
        <strain evidence="2">cv. AL8/78</strain>
    </source>
</reference>
<dbReference type="Gramene" id="AET3Gv20426200.4">
    <property type="protein sequence ID" value="AET3Gv20426200.4"/>
    <property type="gene ID" value="AET3Gv20426200"/>
</dbReference>
<evidence type="ECO:0000256" key="1">
    <source>
        <dbReference type="SAM" id="MobiDB-lite"/>
    </source>
</evidence>
<keyword evidence="3" id="KW-1185">Reference proteome</keyword>
<reference evidence="3" key="2">
    <citation type="journal article" date="2017" name="Nat. Plants">
        <title>The Aegilops tauschii genome reveals multiple impacts of transposons.</title>
        <authorList>
            <person name="Zhao G."/>
            <person name="Zou C."/>
            <person name="Li K."/>
            <person name="Wang K."/>
            <person name="Li T."/>
            <person name="Gao L."/>
            <person name="Zhang X."/>
            <person name="Wang H."/>
            <person name="Yang Z."/>
            <person name="Liu X."/>
            <person name="Jiang W."/>
            <person name="Mao L."/>
            <person name="Kong X."/>
            <person name="Jiao Y."/>
            <person name="Jia J."/>
        </authorList>
    </citation>
    <scope>NUCLEOTIDE SEQUENCE [LARGE SCALE GENOMIC DNA]</scope>
    <source>
        <strain evidence="3">cv. AL8/78</strain>
    </source>
</reference>
<dbReference type="EnsemblPlants" id="AET3Gv20426200.4">
    <property type="protein sequence ID" value="AET3Gv20426200.4"/>
    <property type="gene ID" value="AET3Gv20426200"/>
</dbReference>
<sequence length="95" mass="10225">HAVVQESRSKSATENIFGSAQGLTEAFKEKMTMPTDVIERKLAERKGTPTDASRGEALNTDDVMMRVKEADQMTGTGFNDVGKMGEEGTGMKAAL</sequence>
<reference evidence="2" key="3">
    <citation type="journal article" date="2017" name="Nature">
        <title>Genome sequence of the progenitor of the wheat D genome Aegilops tauschii.</title>
        <authorList>
            <person name="Luo M.C."/>
            <person name="Gu Y.Q."/>
            <person name="Puiu D."/>
            <person name="Wang H."/>
            <person name="Twardziok S.O."/>
            <person name="Deal K.R."/>
            <person name="Huo N."/>
            <person name="Zhu T."/>
            <person name="Wang L."/>
            <person name="Wang Y."/>
            <person name="McGuire P.E."/>
            <person name="Liu S."/>
            <person name="Long H."/>
            <person name="Ramasamy R.K."/>
            <person name="Rodriguez J.C."/>
            <person name="Van S.L."/>
            <person name="Yuan L."/>
            <person name="Wang Z."/>
            <person name="Xia Z."/>
            <person name="Xiao L."/>
            <person name="Anderson O.D."/>
            <person name="Ouyang S."/>
            <person name="Liang Y."/>
            <person name="Zimin A.V."/>
            <person name="Pertea G."/>
            <person name="Qi P."/>
            <person name="Bennetzen J.L."/>
            <person name="Dai X."/>
            <person name="Dawson M.W."/>
            <person name="Muller H.G."/>
            <person name="Kugler K."/>
            <person name="Rivarola-Duarte L."/>
            <person name="Spannagl M."/>
            <person name="Mayer K.F.X."/>
            <person name="Lu F.H."/>
            <person name="Bevan M.W."/>
            <person name="Leroy P."/>
            <person name="Li P."/>
            <person name="You F.M."/>
            <person name="Sun Q."/>
            <person name="Liu Z."/>
            <person name="Lyons E."/>
            <person name="Wicker T."/>
            <person name="Salzberg S.L."/>
            <person name="Devos K.M."/>
            <person name="Dvorak J."/>
        </authorList>
    </citation>
    <scope>NUCLEOTIDE SEQUENCE [LARGE SCALE GENOMIC DNA]</scope>
    <source>
        <strain evidence="2">cv. AL8/78</strain>
    </source>
</reference>
<accession>A0A453EQV1</accession>
<feature type="region of interest" description="Disordered" evidence="1">
    <location>
        <begin position="74"/>
        <end position="95"/>
    </location>
</feature>
<reference evidence="2" key="4">
    <citation type="submission" date="2019-03" db="UniProtKB">
        <authorList>
            <consortium name="EnsemblPlants"/>
        </authorList>
    </citation>
    <scope>IDENTIFICATION</scope>
</reference>